<dbReference type="InterPro" id="IPR017774">
    <property type="entry name" value="Bicupin_oxalate_deCO2ase/Oxase"/>
</dbReference>
<feature type="binding site" evidence="3">
    <location>
        <position position="351"/>
    </location>
    <ligand>
        <name>Mn(2+)</name>
        <dbReference type="ChEBI" id="CHEBI:29035"/>
        <label>1</label>
    </ligand>
</feature>
<dbReference type="AlphaFoldDB" id="A0A8H7M003"/>
<feature type="domain" description="Cupin type-1" evidence="5">
    <location>
        <begin position="459"/>
        <end position="600"/>
    </location>
</feature>
<feature type="binding site" evidence="3">
    <location>
        <position position="550"/>
    </location>
    <ligand>
        <name>Mn(2+)</name>
        <dbReference type="ChEBI" id="CHEBI:29035"/>
        <label>2</label>
    </ligand>
</feature>
<dbReference type="NCBIfam" id="TIGR03404">
    <property type="entry name" value="bicupin_oxalic"/>
    <property type="match status" value="1"/>
</dbReference>
<feature type="binding site" evidence="3">
    <location>
        <position position="309"/>
    </location>
    <ligand>
        <name>Mn(2+)</name>
        <dbReference type="ChEBI" id="CHEBI:29035"/>
        <label>1</label>
    </ligand>
</feature>
<dbReference type="SUPFAM" id="SSF51182">
    <property type="entry name" value="RmlC-like cupins"/>
    <property type="match status" value="1"/>
</dbReference>
<accession>A0A8H7M003</accession>
<evidence type="ECO:0000259" key="5">
    <source>
        <dbReference type="SMART" id="SM00835"/>
    </source>
</evidence>
<feature type="binding site" evidence="3">
    <location>
        <position position="313"/>
    </location>
    <ligand>
        <name>Mn(2+)</name>
        <dbReference type="ChEBI" id="CHEBI:29035"/>
        <label>1</label>
    </ligand>
</feature>
<dbReference type="InterPro" id="IPR051610">
    <property type="entry name" value="GPI/OXD"/>
</dbReference>
<dbReference type="PANTHER" id="PTHR35848:SF9">
    <property type="entry name" value="SLL1358 PROTEIN"/>
    <property type="match status" value="1"/>
</dbReference>
<organism evidence="6 7">
    <name type="scientific">Rhizoctonia solani</name>
    <dbReference type="NCBI Taxonomy" id="456999"/>
    <lineage>
        <taxon>Eukaryota</taxon>
        <taxon>Fungi</taxon>
        <taxon>Dikarya</taxon>
        <taxon>Basidiomycota</taxon>
        <taxon>Agaricomycotina</taxon>
        <taxon>Agaricomycetes</taxon>
        <taxon>Cantharellales</taxon>
        <taxon>Ceratobasidiaceae</taxon>
        <taxon>Rhizoctonia</taxon>
    </lineage>
</organism>
<name>A0A8H7M003_9AGAM</name>
<dbReference type="GO" id="GO:0033609">
    <property type="term" value="P:oxalate metabolic process"/>
    <property type="evidence" value="ECO:0007669"/>
    <property type="project" value="InterPro"/>
</dbReference>
<reference evidence="6" key="1">
    <citation type="submission" date="2020-09" db="EMBL/GenBank/DDBJ databases">
        <title>Comparative genome analyses of four rice-infecting Rhizoctonia solani isolates reveal extensive enrichment of homogalacturonan modification genes.</title>
        <authorList>
            <person name="Lee D.-Y."/>
            <person name="Jeon J."/>
            <person name="Kim K.-T."/>
            <person name="Cheong K."/>
            <person name="Song H."/>
            <person name="Choi G."/>
            <person name="Ko J."/>
            <person name="Opiyo S.O."/>
            <person name="Zuo S."/>
            <person name="Madhav S."/>
            <person name="Lee Y.-H."/>
            <person name="Wang G.-L."/>
        </authorList>
    </citation>
    <scope>NUCLEOTIDE SEQUENCE</scope>
    <source>
        <strain evidence="6">AG1-IA B2</strain>
    </source>
</reference>
<dbReference type="GO" id="GO:0046872">
    <property type="term" value="F:metal ion binding"/>
    <property type="evidence" value="ECO:0007669"/>
    <property type="project" value="UniProtKB-KW"/>
</dbReference>
<comment type="cofactor">
    <cofactor evidence="3">
        <name>Mn(2+)</name>
        <dbReference type="ChEBI" id="CHEBI:29035"/>
    </cofactor>
    <text evidence="3">Binds 2 manganese ions per subunit.</text>
</comment>
<dbReference type="Gene3D" id="2.60.120.10">
    <property type="entry name" value="Jelly Rolls"/>
    <property type="match status" value="2"/>
</dbReference>
<proteinExistence type="predicted"/>
<feature type="active site" description="Proton donor" evidence="2">
    <location>
        <position position="564"/>
    </location>
</feature>
<keyword evidence="3" id="KW-0464">Manganese</keyword>
<comment type="caution">
    <text evidence="6">The sequence shown here is derived from an EMBL/GenBank/DDBJ whole genome shotgun (WGS) entry which is preliminary data.</text>
</comment>
<feature type="binding site" evidence="3">
    <location>
        <position position="506"/>
    </location>
    <ligand>
        <name>Mn(2+)</name>
        <dbReference type="ChEBI" id="CHEBI:29035"/>
        <label>2</label>
    </ligand>
</feature>
<dbReference type="SMART" id="SM00835">
    <property type="entry name" value="Cupin_1"/>
    <property type="match status" value="2"/>
</dbReference>
<dbReference type="InterPro" id="IPR006045">
    <property type="entry name" value="Cupin_1"/>
</dbReference>
<evidence type="ECO:0000256" key="3">
    <source>
        <dbReference type="PIRSR" id="PIRSR617774-2"/>
    </source>
</evidence>
<sequence>MIRQAICLGLADGTLYADWTTLPTGAADAHTARLSYSLFLDYGHLSNQYGRGAGMHITLYSYAALFELNFFREANQITTQSMILIPRSNHSVFANQDFIPRGSFGAAAHPSARLAANNYTMFTPFVVALALSAGVLGAPAPAAAAADAKSSTTIKATATSVSSSASTVPSPTSDSSLPVPTVPYASDDLNESYLNKFQNELPEPIRGAAGAKLLGPQNVPIDRRILTFWRAQVLTTEPSNAKWPFSLSHNRVQDGGWGRQQNGKLAMASCALEKKKLMTINSPHMPIATAMAGVNMRLKAGGIRELHWHTAAEWAYVLAGSCRVGAVNADGQNYQADVYPVTFGTSQLVPHVLQGLNNTADGCEFLLVRSFTLFRHYPNKSPVGVRRREFSEDSTFSVTDWMAHVPKEVLGKNFKVNASAFDHIPDRQLWMLPSAVPTGTAESDLVKSPQGVSTLPYSFAASKANATKVAGGSVKVVDSRTFEVSKTIAMAEVTVEVGGIRELHWHPTQPEWSYFIEGNARITIFAAQANARTFDYQAGDIGYVPPSFGHYVENIGNTTLKFLEIFNADKYEDISLNQWLALTPPELVKAHLQLSDDTISKLQKVKPIVVGSGLL</sequence>
<feature type="domain" description="Cupin type-1" evidence="5">
    <location>
        <begin position="269"/>
        <end position="422"/>
    </location>
</feature>
<dbReference type="CDD" id="cd20305">
    <property type="entry name" value="cupin_OxDC_C"/>
    <property type="match status" value="1"/>
</dbReference>
<dbReference type="InterPro" id="IPR011051">
    <property type="entry name" value="RmlC_Cupin_sf"/>
</dbReference>
<feature type="binding site" evidence="3">
    <location>
        <position position="511"/>
    </location>
    <ligand>
        <name>Mn(2+)</name>
        <dbReference type="ChEBI" id="CHEBI:29035"/>
        <label>2</label>
    </ligand>
</feature>
<dbReference type="Proteomes" id="UP000614334">
    <property type="component" value="Unassembled WGS sequence"/>
</dbReference>
<protein>
    <submittedName>
        <fullName evidence="6">Oxalate Decarboxylase</fullName>
    </submittedName>
</protein>
<dbReference type="PANTHER" id="PTHR35848">
    <property type="entry name" value="OXALATE-BINDING PROTEIN"/>
    <property type="match status" value="1"/>
</dbReference>
<evidence type="ECO:0000256" key="2">
    <source>
        <dbReference type="PIRSR" id="PIRSR617774-1"/>
    </source>
</evidence>
<feature type="binding site" evidence="3">
    <location>
        <position position="504"/>
    </location>
    <ligand>
        <name>Mn(2+)</name>
        <dbReference type="ChEBI" id="CHEBI:29035"/>
        <label>2</label>
    </ligand>
</feature>
<evidence type="ECO:0000256" key="4">
    <source>
        <dbReference type="SAM" id="MobiDB-lite"/>
    </source>
</evidence>
<evidence type="ECO:0000313" key="6">
    <source>
        <dbReference type="EMBL" id="KAF8748160.1"/>
    </source>
</evidence>
<dbReference type="Pfam" id="PF00190">
    <property type="entry name" value="Cupin_1"/>
    <property type="match status" value="2"/>
</dbReference>
<dbReference type="EMBL" id="JACYCF010000045">
    <property type="protein sequence ID" value="KAF8748160.1"/>
    <property type="molecule type" value="Genomic_DNA"/>
</dbReference>
<evidence type="ECO:0000256" key="1">
    <source>
        <dbReference type="ARBA" id="ARBA00022723"/>
    </source>
</evidence>
<evidence type="ECO:0000313" key="7">
    <source>
        <dbReference type="Proteomes" id="UP000614334"/>
    </source>
</evidence>
<keyword evidence="1 3" id="KW-0479">Metal-binding</keyword>
<feature type="region of interest" description="Disordered" evidence="4">
    <location>
        <begin position="159"/>
        <end position="179"/>
    </location>
</feature>
<dbReference type="InterPro" id="IPR014710">
    <property type="entry name" value="RmlC-like_jellyroll"/>
</dbReference>
<gene>
    <name evidence="6" type="ORF">RHS01_11011</name>
</gene>
<feature type="binding site" evidence="3">
    <location>
        <position position="307"/>
    </location>
    <ligand>
        <name>Mn(2+)</name>
        <dbReference type="ChEBI" id="CHEBI:29035"/>
        <label>1</label>
    </ligand>
</feature>